<reference evidence="1 2" key="1">
    <citation type="submission" date="2020-06" db="EMBL/GenBank/DDBJ databases">
        <authorList>
            <person name="Li R."/>
            <person name="Bekaert M."/>
        </authorList>
    </citation>
    <scope>NUCLEOTIDE SEQUENCE [LARGE SCALE GENOMIC DNA]</scope>
    <source>
        <strain evidence="2">wild</strain>
    </source>
</reference>
<sequence length="319" mass="36799">MDKGVGFNSRTVHFLNTKSEPSDSECFSCDTTSTDTTTLRRRNRNLRLTIQSLKSTINLLTSGTVKYMDNYVEMLEKKINLKKLKSKSQMRNSEKLLKDTTIFLTDSVKKMRKTMLEHRVKTEQLLDKVERLLHGVEKQNEPKHSDFQTVWSPVEDLNHSLVNFDQWKSERLESTTASPKISPLDHEDVNRQPYRIVTYLDTEEQAIDPVPSYTPSEKSNENIQDFTNNFGFTSNIALPQVLPLETEEIGIELDSRFFPNTRFTIQPNSPSNVPLLYKEMELPSRRHLQIPISTRPQDQMPSSLSSPLKVQKKSSCICQ</sequence>
<name>A0A6J8E1N6_MYTCO</name>
<dbReference type="AlphaFoldDB" id="A0A6J8E1N6"/>
<accession>A0A6J8E1N6</accession>
<organism evidence="1 2">
    <name type="scientific">Mytilus coruscus</name>
    <name type="common">Sea mussel</name>
    <dbReference type="NCBI Taxonomy" id="42192"/>
    <lineage>
        <taxon>Eukaryota</taxon>
        <taxon>Metazoa</taxon>
        <taxon>Spiralia</taxon>
        <taxon>Lophotrochozoa</taxon>
        <taxon>Mollusca</taxon>
        <taxon>Bivalvia</taxon>
        <taxon>Autobranchia</taxon>
        <taxon>Pteriomorphia</taxon>
        <taxon>Mytilida</taxon>
        <taxon>Mytiloidea</taxon>
        <taxon>Mytilidae</taxon>
        <taxon>Mytilinae</taxon>
        <taxon>Mytilus</taxon>
    </lineage>
</organism>
<dbReference type="EMBL" id="CACVKT020008293">
    <property type="protein sequence ID" value="CAC5413968.1"/>
    <property type="molecule type" value="Genomic_DNA"/>
</dbReference>
<protein>
    <submittedName>
        <fullName evidence="1">Uncharacterized protein</fullName>
    </submittedName>
</protein>
<gene>
    <name evidence="1" type="ORF">MCOR_46821</name>
</gene>
<evidence type="ECO:0000313" key="1">
    <source>
        <dbReference type="EMBL" id="CAC5413968.1"/>
    </source>
</evidence>
<proteinExistence type="predicted"/>
<dbReference type="Proteomes" id="UP000507470">
    <property type="component" value="Unassembled WGS sequence"/>
</dbReference>
<keyword evidence="2" id="KW-1185">Reference proteome</keyword>
<evidence type="ECO:0000313" key="2">
    <source>
        <dbReference type="Proteomes" id="UP000507470"/>
    </source>
</evidence>
<dbReference type="OrthoDB" id="10352340at2759"/>